<dbReference type="Gramene" id="RZC76321">
    <property type="protein sequence ID" value="RZC76321"/>
    <property type="gene ID" value="C5167_000394"/>
</dbReference>
<proteinExistence type="predicted"/>
<dbReference type="AlphaFoldDB" id="A0A4Y7KW28"/>
<dbReference type="STRING" id="3469.A0A4Y7KW28"/>
<keyword evidence="2" id="KW-1185">Reference proteome</keyword>
<evidence type="ECO:0000313" key="2">
    <source>
        <dbReference type="Proteomes" id="UP000316621"/>
    </source>
</evidence>
<gene>
    <name evidence="1" type="ORF">C5167_000394</name>
</gene>
<sequence>MEGGGSGSVAFPLKKNNIESVLTQLQTNWGELEKGFQGWVCKQPVLVETAAVAASYALQGAAAGLFYGNLAQSEAVNNILPFKNLGKTRLLQVRNFSVLRGTDGAMICAMRRIRGGKDDTPAR</sequence>
<protein>
    <submittedName>
        <fullName evidence="1">Uncharacterized protein</fullName>
    </submittedName>
</protein>
<reference evidence="1 2" key="1">
    <citation type="journal article" date="2018" name="Science">
        <title>The opium poppy genome and morphinan production.</title>
        <authorList>
            <person name="Guo L."/>
            <person name="Winzer T."/>
            <person name="Yang X."/>
            <person name="Li Y."/>
            <person name="Ning Z."/>
            <person name="He Z."/>
            <person name="Teodor R."/>
            <person name="Lu Y."/>
            <person name="Bowser T.A."/>
            <person name="Graham I.A."/>
            <person name="Ye K."/>
        </authorList>
    </citation>
    <scope>NUCLEOTIDE SEQUENCE [LARGE SCALE GENOMIC DNA]</scope>
    <source>
        <strain evidence="2">cv. HN1</strain>
        <tissue evidence="1">Leaves</tissue>
    </source>
</reference>
<accession>A0A4Y7KW28</accession>
<evidence type="ECO:0000313" key="1">
    <source>
        <dbReference type="EMBL" id="RZC76321.1"/>
    </source>
</evidence>
<dbReference type="OMA" id="ICAMRRI"/>
<dbReference type="EMBL" id="CM010723">
    <property type="protein sequence ID" value="RZC76321.1"/>
    <property type="molecule type" value="Genomic_DNA"/>
</dbReference>
<name>A0A4Y7KW28_PAPSO</name>
<dbReference type="Proteomes" id="UP000316621">
    <property type="component" value="Chromosome 9"/>
</dbReference>
<organism evidence="1 2">
    <name type="scientific">Papaver somniferum</name>
    <name type="common">Opium poppy</name>
    <dbReference type="NCBI Taxonomy" id="3469"/>
    <lineage>
        <taxon>Eukaryota</taxon>
        <taxon>Viridiplantae</taxon>
        <taxon>Streptophyta</taxon>
        <taxon>Embryophyta</taxon>
        <taxon>Tracheophyta</taxon>
        <taxon>Spermatophyta</taxon>
        <taxon>Magnoliopsida</taxon>
        <taxon>Ranunculales</taxon>
        <taxon>Papaveraceae</taxon>
        <taxon>Papaveroideae</taxon>
        <taxon>Papaver</taxon>
    </lineage>
</organism>